<dbReference type="EMBL" id="CM029052">
    <property type="protein sequence ID" value="KAG2558931.1"/>
    <property type="molecule type" value="Genomic_DNA"/>
</dbReference>
<dbReference type="InterPro" id="IPR011989">
    <property type="entry name" value="ARM-like"/>
</dbReference>
<dbReference type="Proteomes" id="UP000823388">
    <property type="component" value="Chromosome 8N"/>
</dbReference>
<dbReference type="PANTHER" id="PTHR15651:SF7">
    <property type="entry name" value="ARMADILLO REPEAT-CONTAINING PROTEIN 8"/>
    <property type="match status" value="1"/>
</dbReference>
<feature type="region of interest" description="Disordered" evidence="7">
    <location>
        <begin position="1"/>
        <end position="69"/>
    </location>
</feature>
<name>A0A8T0P9V3_PANVG</name>
<evidence type="ECO:0000256" key="6">
    <source>
        <dbReference type="PROSITE-ProRule" id="PRU00259"/>
    </source>
</evidence>
<organism evidence="8 9">
    <name type="scientific">Panicum virgatum</name>
    <name type="common">Blackwell switchgrass</name>
    <dbReference type="NCBI Taxonomy" id="38727"/>
    <lineage>
        <taxon>Eukaryota</taxon>
        <taxon>Viridiplantae</taxon>
        <taxon>Streptophyta</taxon>
        <taxon>Embryophyta</taxon>
        <taxon>Tracheophyta</taxon>
        <taxon>Spermatophyta</taxon>
        <taxon>Magnoliopsida</taxon>
        <taxon>Liliopsida</taxon>
        <taxon>Poales</taxon>
        <taxon>Poaceae</taxon>
        <taxon>PACMAD clade</taxon>
        <taxon>Panicoideae</taxon>
        <taxon>Panicodae</taxon>
        <taxon>Paniceae</taxon>
        <taxon>Panicinae</taxon>
        <taxon>Panicum</taxon>
        <taxon>Panicum sect. Hiantes</taxon>
    </lineage>
</organism>
<evidence type="ECO:0000256" key="4">
    <source>
        <dbReference type="ARBA" id="ARBA00022737"/>
    </source>
</evidence>
<feature type="compositionally biased region" description="Low complexity" evidence="7">
    <location>
        <begin position="1"/>
        <end position="28"/>
    </location>
</feature>
<accession>A0A8T0P9V3</accession>
<dbReference type="PROSITE" id="PS50176">
    <property type="entry name" value="ARM_REPEAT"/>
    <property type="match status" value="1"/>
</dbReference>
<comment type="subcellular location">
    <subcellularLocation>
        <location evidence="2">Cytoplasm</location>
    </subcellularLocation>
    <subcellularLocation>
        <location evidence="1">Nucleus</location>
    </subcellularLocation>
</comment>
<protein>
    <recommendedName>
        <fullName evidence="10">Armadillo repeat-containing protein 8</fullName>
    </recommendedName>
</protein>
<dbReference type="SMART" id="SM00185">
    <property type="entry name" value="ARM"/>
    <property type="match status" value="6"/>
</dbReference>
<dbReference type="FunFam" id="1.25.10.10:FF:000416">
    <property type="entry name" value="Armadillo repeat-containing protein 8"/>
    <property type="match status" value="1"/>
</dbReference>
<evidence type="ECO:0000256" key="5">
    <source>
        <dbReference type="ARBA" id="ARBA00023242"/>
    </source>
</evidence>
<evidence type="ECO:0000313" key="9">
    <source>
        <dbReference type="Proteomes" id="UP000823388"/>
    </source>
</evidence>
<keyword evidence="5" id="KW-0539">Nucleus</keyword>
<evidence type="ECO:0000256" key="7">
    <source>
        <dbReference type="SAM" id="MobiDB-lite"/>
    </source>
</evidence>
<dbReference type="GO" id="GO:0005634">
    <property type="term" value="C:nucleus"/>
    <property type="evidence" value="ECO:0007669"/>
    <property type="project" value="UniProtKB-SubCell"/>
</dbReference>
<feature type="repeat" description="ARM" evidence="6">
    <location>
        <begin position="436"/>
        <end position="478"/>
    </location>
</feature>
<evidence type="ECO:0000313" key="8">
    <source>
        <dbReference type="EMBL" id="KAG2558931.1"/>
    </source>
</evidence>
<evidence type="ECO:0000256" key="1">
    <source>
        <dbReference type="ARBA" id="ARBA00004123"/>
    </source>
</evidence>
<keyword evidence="9" id="KW-1185">Reference proteome</keyword>
<dbReference type="GO" id="GO:0005737">
    <property type="term" value="C:cytoplasm"/>
    <property type="evidence" value="ECO:0007669"/>
    <property type="project" value="UniProtKB-SubCell"/>
</dbReference>
<evidence type="ECO:0008006" key="10">
    <source>
        <dbReference type="Google" id="ProtNLM"/>
    </source>
</evidence>
<dbReference type="InterPro" id="IPR038739">
    <property type="entry name" value="ARMC8/Vid28"/>
</dbReference>
<dbReference type="OrthoDB" id="5559898at2759"/>
<dbReference type="Gene3D" id="1.25.10.10">
    <property type="entry name" value="Leucine-rich Repeat Variant"/>
    <property type="match status" value="2"/>
</dbReference>
<dbReference type="PANTHER" id="PTHR15651">
    <property type="entry name" value="ARMADILLO REPEAT-CONTAINING PROTEIN 8"/>
    <property type="match status" value="1"/>
</dbReference>
<keyword evidence="4" id="KW-0677">Repeat</keyword>
<proteinExistence type="predicted"/>
<feature type="compositionally biased region" description="Gly residues" evidence="7">
    <location>
        <begin position="51"/>
        <end position="62"/>
    </location>
</feature>
<dbReference type="InterPro" id="IPR016024">
    <property type="entry name" value="ARM-type_fold"/>
</dbReference>
<evidence type="ECO:0000256" key="3">
    <source>
        <dbReference type="ARBA" id="ARBA00022490"/>
    </source>
</evidence>
<keyword evidence="3" id="KW-0963">Cytoplasm</keyword>
<dbReference type="InterPro" id="IPR000225">
    <property type="entry name" value="Armadillo"/>
</dbReference>
<dbReference type="GO" id="GO:0043161">
    <property type="term" value="P:proteasome-mediated ubiquitin-dependent protein catabolic process"/>
    <property type="evidence" value="ECO:0007669"/>
    <property type="project" value="TreeGrafter"/>
</dbReference>
<dbReference type="Pfam" id="PF00514">
    <property type="entry name" value="Arm"/>
    <property type="match status" value="2"/>
</dbReference>
<dbReference type="GO" id="GO:0034657">
    <property type="term" value="C:GID complex"/>
    <property type="evidence" value="ECO:0007669"/>
    <property type="project" value="TreeGrafter"/>
</dbReference>
<dbReference type="FunFam" id="1.25.10.10:FF:000803">
    <property type="entry name" value="Predicted protein"/>
    <property type="match status" value="1"/>
</dbReference>
<dbReference type="AlphaFoldDB" id="A0A8T0P9V3"/>
<evidence type="ECO:0000256" key="2">
    <source>
        <dbReference type="ARBA" id="ARBA00004496"/>
    </source>
</evidence>
<reference evidence="8" key="1">
    <citation type="submission" date="2020-05" db="EMBL/GenBank/DDBJ databases">
        <title>WGS assembly of Panicum virgatum.</title>
        <authorList>
            <person name="Lovell J.T."/>
            <person name="Jenkins J."/>
            <person name="Shu S."/>
            <person name="Juenger T.E."/>
            <person name="Schmutz J."/>
        </authorList>
    </citation>
    <scope>NUCLEOTIDE SEQUENCE</scope>
    <source>
        <strain evidence="8">AP13</strain>
    </source>
</reference>
<sequence length="698" mass="74264">MPATASGGARPEEAAAAAAASASAPGPSCMGTRPEELAARLAASGPAAPGAGRGGSGAGAGGEESEHERVRALREIKNQIIGNRTKKLLYLRLGAVPAVVAALAEPGASPAALVQAAAAAGSFACSVDDGARAVLAAGAVGHLTRLLAHHDEKVVDASARALRMIYQSKLAPKFDVNNGKNMDFILSLLNSESENVTELAATIISHSCENSSEQLSLCSAGVPQKLVSLFGGSMNLRDACLDSVTAVIRNNREVASRFASTDHGKGFRSVVGLIHDRSPRTRLLACLCLIALGHASPCHFQDKQIKTKLIMVLLELIEEPGQVGDEAPLALTTLMKDSLELQKQALTTSAVEKLSNHLLANSLESRRAVTILLALSELCSKLEESRSQLMSVEASTLILEALKHDWADIRVAACSCLKNISRSPKVLSGGRLSCDTVIGPLVQLLQDSSTSVQVAALGAICNIAVNLTPRKSVLLHSGVVSQLVHLSKSMDPTLRLKSVWALRNIMFLLSPKDKDFIVKELTLSTLSSLICDSEHFVQEQTLALVHNLVDGYVDSANYVIGEDGMVIDAIARQLNNASAPGVCIQGMFVLANIAAGNEMNKEAVMNVLLPHRADRVRPSFVVNFLQSKDKQLRVATLWCLLNLIYPKCEASSGRVVRLQNAGVILQVKSMINDPCLDCKLRVRMVLEHCVDNADDCFM</sequence>
<feature type="compositionally biased region" description="Low complexity" evidence="7">
    <location>
        <begin position="39"/>
        <end position="50"/>
    </location>
</feature>
<gene>
    <name evidence="8" type="ORF">PVAP13_8NG322200</name>
</gene>
<dbReference type="SUPFAM" id="SSF48371">
    <property type="entry name" value="ARM repeat"/>
    <property type="match status" value="1"/>
</dbReference>
<comment type="caution">
    <text evidence="8">The sequence shown here is derived from an EMBL/GenBank/DDBJ whole genome shotgun (WGS) entry which is preliminary data.</text>
</comment>